<dbReference type="EMBL" id="WJJP01000327">
    <property type="protein sequence ID" value="MBD3324968.1"/>
    <property type="molecule type" value="Genomic_DNA"/>
</dbReference>
<organism evidence="1 2">
    <name type="scientific">candidate division KSB3 bacterium</name>
    <dbReference type="NCBI Taxonomy" id="2044937"/>
    <lineage>
        <taxon>Bacteria</taxon>
        <taxon>candidate division KSB3</taxon>
    </lineage>
</organism>
<evidence type="ECO:0000313" key="1">
    <source>
        <dbReference type="EMBL" id="MBD3324968.1"/>
    </source>
</evidence>
<dbReference type="NCBIfam" id="TIGR01206">
    <property type="entry name" value="lysW"/>
    <property type="match status" value="1"/>
</dbReference>
<proteinExistence type="predicted"/>
<protein>
    <submittedName>
        <fullName evidence="1">Lysine biosynthesis protein LysW</fullName>
    </submittedName>
</protein>
<dbReference type="Proteomes" id="UP000649604">
    <property type="component" value="Unassembled WGS sequence"/>
</dbReference>
<evidence type="ECO:0000313" key="2">
    <source>
        <dbReference type="Proteomes" id="UP000649604"/>
    </source>
</evidence>
<dbReference type="AlphaFoldDB" id="A0A9D5JVD2"/>
<sequence>MANRCECPICDTVIDLAGYEENELLDCPECGTTLEVVSLTPPVLEEAPEEEEDWGE</sequence>
<dbReference type="Pfam" id="PF21344">
    <property type="entry name" value="Zn_ribbon_LysW"/>
    <property type="match status" value="1"/>
</dbReference>
<dbReference type="PANTHER" id="PTHR40393:SF1">
    <property type="entry name" value="LYSINE BIOSYNTHESIS PROTEIN-RELATED"/>
    <property type="match status" value="1"/>
</dbReference>
<name>A0A9D5JVD2_9BACT</name>
<gene>
    <name evidence="1" type="primary">lysW</name>
    <name evidence="1" type="ORF">GF339_10310</name>
</gene>
<dbReference type="InterPro" id="IPR005906">
    <property type="entry name" value="LysW"/>
</dbReference>
<reference evidence="1" key="1">
    <citation type="submission" date="2019-11" db="EMBL/GenBank/DDBJ databases">
        <title>Microbial mats filling the niche in hypersaline microbial mats.</title>
        <authorList>
            <person name="Wong H.L."/>
            <person name="Macleod F.I."/>
            <person name="White R.A. III"/>
            <person name="Burns B.P."/>
        </authorList>
    </citation>
    <scope>NUCLEOTIDE SEQUENCE</scope>
    <source>
        <strain evidence="1">Rbin_158</strain>
    </source>
</reference>
<dbReference type="Gene3D" id="2.20.28.160">
    <property type="match status" value="1"/>
</dbReference>
<dbReference type="PANTHER" id="PTHR40393">
    <property type="entry name" value="LYSINE BIOSYNTHESIS PROTEIN-RELATED-RELATED"/>
    <property type="match status" value="1"/>
</dbReference>
<accession>A0A9D5JVD2</accession>
<comment type="caution">
    <text evidence="1">The sequence shown here is derived from an EMBL/GenBank/DDBJ whole genome shotgun (WGS) entry which is preliminary data.</text>
</comment>